<feature type="transmembrane region" description="Helical" evidence="1">
    <location>
        <begin position="151"/>
        <end position="169"/>
    </location>
</feature>
<evidence type="ECO:0000313" key="3">
    <source>
        <dbReference type="Proteomes" id="UP001465976"/>
    </source>
</evidence>
<feature type="transmembrane region" description="Helical" evidence="1">
    <location>
        <begin position="108"/>
        <end position="130"/>
    </location>
</feature>
<evidence type="ECO:0000313" key="2">
    <source>
        <dbReference type="EMBL" id="KAL0571383.1"/>
    </source>
</evidence>
<evidence type="ECO:0000256" key="1">
    <source>
        <dbReference type="SAM" id="Phobius"/>
    </source>
</evidence>
<reference evidence="2 3" key="1">
    <citation type="submission" date="2024-02" db="EMBL/GenBank/DDBJ databases">
        <title>A draft genome for the cacao thread blight pathogen Marasmius crinis-equi.</title>
        <authorList>
            <person name="Cohen S.P."/>
            <person name="Baruah I.K."/>
            <person name="Amoako-Attah I."/>
            <person name="Bukari Y."/>
            <person name="Meinhardt L.W."/>
            <person name="Bailey B.A."/>
        </authorList>
    </citation>
    <scope>NUCLEOTIDE SEQUENCE [LARGE SCALE GENOMIC DNA]</scope>
    <source>
        <strain evidence="2 3">GH-76</strain>
    </source>
</reference>
<proteinExistence type="predicted"/>
<dbReference type="Proteomes" id="UP001465976">
    <property type="component" value="Unassembled WGS sequence"/>
</dbReference>
<accession>A0ABR3F843</accession>
<gene>
    <name evidence="2" type="ORF">V5O48_010571</name>
</gene>
<keyword evidence="1" id="KW-1133">Transmembrane helix</keyword>
<keyword evidence="1" id="KW-0812">Transmembrane</keyword>
<comment type="caution">
    <text evidence="2">The sequence shown here is derived from an EMBL/GenBank/DDBJ whole genome shotgun (WGS) entry which is preliminary data.</text>
</comment>
<dbReference type="EMBL" id="JBAHYK010000777">
    <property type="protein sequence ID" value="KAL0571383.1"/>
    <property type="molecule type" value="Genomic_DNA"/>
</dbReference>
<feature type="transmembrane region" description="Helical" evidence="1">
    <location>
        <begin position="56"/>
        <end position="78"/>
    </location>
</feature>
<name>A0ABR3F843_9AGAR</name>
<keyword evidence="3" id="KW-1185">Reference proteome</keyword>
<organism evidence="2 3">
    <name type="scientific">Marasmius crinis-equi</name>
    <dbReference type="NCBI Taxonomy" id="585013"/>
    <lineage>
        <taxon>Eukaryota</taxon>
        <taxon>Fungi</taxon>
        <taxon>Dikarya</taxon>
        <taxon>Basidiomycota</taxon>
        <taxon>Agaricomycotina</taxon>
        <taxon>Agaricomycetes</taxon>
        <taxon>Agaricomycetidae</taxon>
        <taxon>Agaricales</taxon>
        <taxon>Marasmiineae</taxon>
        <taxon>Marasmiaceae</taxon>
        <taxon>Marasmius</taxon>
    </lineage>
</organism>
<sequence>MSLLSVQLANVVVESCLVGLFMILNAVAMSHHFAPDRQMPSVLSKRVLKVVREPMFIGRVFLLMIIIAHWICTITRLFNAVIHFQGGTQALQYYADPSQSTYVVKESLLLASLIVGDGMIVGLFQVKLFLFLNVSIKIYRSWKIWGRNYRVILAPSALLVGLVASGVWATHSITREDKDATLTRWRKGYTVLTML</sequence>
<keyword evidence="1" id="KW-0472">Membrane</keyword>
<feature type="transmembrane region" description="Helical" evidence="1">
    <location>
        <begin position="12"/>
        <end position="35"/>
    </location>
</feature>
<protein>
    <submittedName>
        <fullName evidence="2">Uncharacterized protein</fullName>
    </submittedName>
</protein>
<feature type="non-terminal residue" evidence="2">
    <location>
        <position position="195"/>
    </location>
</feature>